<dbReference type="EMBL" id="JAMTCO010000004">
    <property type="protein sequence ID" value="MCP2268991.1"/>
    <property type="molecule type" value="Genomic_DNA"/>
</dbReference>
<protein>
    <submittedName>
        <fullName evidence="1">Uncharacterized protein</fullName>
    </submittedName>
</protein>
<comment type="caution">
    <text evidence="1">The sequence shown here is derived from an EMBL/GenBank/DDBJ whole genome shotgun (WGS) entry which is preliminary data.</text>
</comment>
<evidence type="ECO:0000313" key="1">
    <source>
        <dbReference type="EMBL" id="MCP2268991.1"/>
    </source>
</evidence>
<organism evidence="1 2">
    <name type="scientific">Actinokineospora diospyrosa</name>
    <dbReference type="NCBI Taxonomy" id="103728"/>
    <lineage>
        <taxon>Bacteria</taxon>
        <taxon>Bacillati</taxon>
        <taxon>Actinomycetota</taxon>
        <taxon>Actinomycetes</taxon>
        <taxon>Pseudonocardiales</taxon>
        <taxon>Pseudonocardiaceae</taxon>
        <taxon>Actinokineospora</taxon>
    </lineage>
</organism>
<keyword evidence="2" id="KW-1185">Reference proteome</keyword>
<evidence type="ECO:0000313" key="2">
    <source>
        <dbReference type="Proteomes" id="UP001205185"/>
    </source>
</evidence>
<accession>A0ABT1I8N3</accession>
<gene>
    <name evidence="1" type="ORF">LV75_001479</name>
</gene>
<proteinExistence type="predicted"/>
<dbReference type="Proteomes" id="UP001205185">
    <property type="component" value="Unassembled WGS sequence"/>
</dbReference>
<name>A0ABT1I8N3_9PSEU</name>
<sequence length="50" mass="4976">MGSHSSQVAVLKSGARSRMVTIDGPGRRRHGLAGNQSVAVAAQVVCGASG</sequence>
<reference evidence="1 2" key="1">
    <citation type="submission" date="2022-06" db="EMBL/GenBank/DDBJ databases">
        <title>Genomic Encyclopedia of Archaeal and Bacterial Type Strains, Phase II (KMG-II): from individual species to whole genera.</title>
        <authorList>
            <person name="Goeker M."/>
        </authorList>
    </citation>
    <scope>NUCLEOTIDE SEQUENCE [LARGE SCALE GENOMIC DNA]</scope>
    <source>
        <strain evidence="1 2">DSM 44255</strain>
    </source>
</reference>